<dbReference type="Gene3D" id="3.90.550.10">
    <property type="entry name" value="Spore Coat Polysaccharide Biosynthesis Protein SpsA, Chain A"/>
    <property type="match status" value="1"/>
</dbReference>
<evidence type="ECO:0000256" key="1">
    <source>
        <dbReference type="ARBA" id="ARBA00006739"/>
    </source>
</evidence>
<dbReference type="STRING" id="1817758.A2150_04815"/>
<dbReference type="SUPFAM" id="SSF53448">
    <property type="entry name" value="Nucleotide-diphospho-sugar transferases"/>
    <property type="match status" value="1"/>
</dbReference>
<sequence>MSRRFSIIIVHRNGADMLLETLACVARACDPARDEIILVDNASRDDSARRVADRHPEVRVIGNSCNNGFARACNQAIARAQGGFMLLLNNDARPAPDVLNLLEAAFRRFPRAAVVAGQLVDAAGQAQRSAGRIPTALDELGLGFLRRTPRLPAVDGLTEVESVVGACMAVRRAAIEQAGPLDGEFFFYFEDTEWCHRLRRHGWQVLLEPAARVTHLKGASTRGKRRGAQIEALRSRLIFYRKTMGAPLALFVTGYRILRLSINAAVNLLATLVTLGLHARLREKTAIYFLQLAWLLLGLPDHWGLPDKCPRGYPGTSS</sequence>
<evidence type="ECO:0000256" key="3">
    <source>
        <dbReference type="ARBA" id="ARBA00022679"/>
    </source>
</evidence>
<dbReference type="Pfam" id="PF00535">
    <property type="entry name" value="Glycos_transf_2"/>
    <property type="match status" value="1"/>
</dbReference>
<dbReference type="Proteomes" id="UP000177925">
    <property type="component" value="Unassembled WGS sequence"/>
</dbReference>
<dbReference type="PANTHER" id="PTHR43179">
    <property type="entry name" value="RHAMNOSYLTRANSFERASE WBBL"/>
    <property type="match status" value="1"/>
</dbReference>
<proteinExistence type="inferred from homology"/>
<evidence type="ECO:0000313" key="6">
    <source>
        <dbReference type="Proteomes" id="UP000177925"/>
    </source>
</evidence>
<name>A0A1F6TGY7_9PROT</name>
<dbReference type="EMBL" id="MFSS01000028">
    <property type="protein sequence ID" value="OGI44359.1"/>
    <property type="molecule type" value="Genomic_DNA"/>
</dbReference>
<accession>A0A1F6TGY7</accession>
<evidence type="ECO:0000259" key="4">
    <source>
        <dbReference type="Pfam" id="PF00535"/>
    </source>
</evidence>
<comment type="caution">
    <text evidence="5">The sequence shown here is derived from an EMBL/GenBank/DDBJ whole genome shotgun (WGS) entry which is preliminary data.</text>
</comment>
<keyword evidence="2" id="KW-0328">Glycosyltransferase</keyword>
<feature type="domain" description="Glycosyltransferase 2-like" evidence="4">
    <location>
        <begin position="6"/>
        <end position="176"/>
    </location>
</feature>
<evidence type="ECO:0000313" key="5">
    <source>
        <dbReference type="EMBL" id="OGI44359.1"/>
    </source>
</evidence>
<dbReference type="CDD" id="cd04186">
    <property type="entry name" value="GT_2_like_c"/>
    <property type="match status" value="1"/>
</dbReference>
<protein>
    <recommendedName>
        <fullName evidence="4">Glycosyltransferase 2-like domain-containing protein</fullName>
    </recommendedName>
</protein>
<comment type="similarity">
    <text evidence="1">Belongs to the glycosyltransferase 2 family.</text>
</comment>
<dbReference type="PANTHER" id="PTHR43179:SF12">
    <property type="entry name" value="GALACTOFURANOSYLTRANSFERASE GLFT2"/>
    <property type="match status" value="1"/>
</dbReference>
<keyword evidence="3" id="KW-0808">Transferase</keyword>
<reference evidence="5 6" key="1">
    <citation type="journal article" date="2016" name="Nat. Commun.">
        <title>Thousands of microbial genomes shed light on interconnected biogeochemical processes in an aquifer system.</title>
        <authorList>
            <person name="Anantharaman K."/>
            <person name="Brown C.T."/>
            <person name="Hug L.A."/>
            <person name="Sharon I."/>
            <person name="Castelle C.J."/>
            <person name="Probst A.J."/>
            <person name="Thomas B.C."/>
            <person name="Singh A."/>
            <person name="Wilkins M.J."/>
            <person name="Karaoz U."/>
            <person name="Brodie E.L."/>
            <person name="Williams K.H."/>
            <person name="Hubbard S.S."/>
            <person name="Banfield J.F."/>
        </authorList>
    </citation>
    <scope>NUCLEOTIDE SEQUENCE [LARGE SCALE GENOMIC DNA]</scope>
</reference>
<dbReference type="AlphaFoldDB" id="A0A1F6TGY7"/>
<dbReference type="GO" id="GO:0016757">
    <property type="term" value="F:glycosyltransferase activity"/>
    <property type="evidence" value="ECO:0007669"/>
    <property type="project" value="UniProtKB-KW"/>
</dbReference>
<organism evidence="5 6">
    <name type="scientific">Candidatus Muproteobacteria bacterium RBG_16_64_11</name>
    <dbReference type="NCBI Taxonomy" id="1817758"/>
    <lineage>
        <taxon>Bacteria</taxon>
        <taxon>Pseudomonadati</taxon>
        <taxon>Pseudomonadota</taxon>
        <taxon>Candidatus Muproteobacteria</taxon>
    </lineage>
</organism>
<dbReference type="InterPro" id="IPR029044">
    <property type="entry name" value="Nucleotide-diphossugar_trans"/>
</dbReference>
<evidence type="ECO:0000256" key="2">
    <source>
        <dbReference type="ARBA" id="ARBA00022676"/>
    </source>
</evidence>
<dbReference type="InterPro" id="IPR001173">
    <property type="entry name" value="Glyco_trans_2-like"/>
</dbReference>
<gene>
    <name evidence="5" type="ORF">A2150_04815</name>
</gene>